<sequence>MVSSRRHSNHSVEKRKMADSEDTAADTAEVDPESGQSETSAASGKADGVPVRKSKNLQEATQHLKEEALRRFVLKGGEEEPTEKGPAGPGEDSTMLKSGSPRDGNDQSSNAHAPSADKSADGSHTVDNIKGSDASADKGFESMQENGHSDEGALQSHTVNEGTEGTVAHQDTHVINKDTNDTYAIQEDDAHTTPQSGVAVPAPVEVPAADTGTSSSSDKQDATRMAGVSQPPGKSGQSNAPADGNTDVVSRKEEDPGAPSAQENQDGSTAPQQQTGSLSHDNHPETIPAGRIYWIANLCTYGAEYALITAPQSAASQSACLPLLRTNHPNPCAIN</sequence>
<dbReference type="Proteomes" id="UP000001554">
    <property type="component" value="Chromosome 1"/>
</dbReference>
<evidence type="ECO:0000313" key="2">
    <source>
        <dbReference type="Proteomes" id="UP000001554"/>
    </source>
</evidence>
<dbReference type="GeneID" id="118413619"/>
<accession>A0A9J7MMX3</accession>
<reference evidence="2" key="1">
    <citation type="journal article" date="2020" name="Nat. Ecol. Evol.">
        <title>Deeply conserved synteny resolves early events in vertebrate evolution.</title>
        <authorList>
            <person name="Simakov O."/>
            <person name="Marletaz F."/>
            <person name="Yue J.X."/>
            <person name="O'Connell B."/>
            <person name="Jenkins J."/>
            <person name="Brandt A."/>
            <person name="Calef R."/>
            <person name="Tung C.H."/>
            <person name="Huang T.K."/>
            <person name="Schmutz J."/>
            <person name="Satoh N."/>
            <person name="Yu J.K."/>
            <person name="Putnam N.H."/>
            <person name="Green R.E."/>
            <person name="Rokhsar D.S."/>
        </authorList>
    </citation>
    <scope>NUCLEOTIDE SEQUENCE [LARGE SCALE GENOMIC DNA]</scope>
    <source>
        <strain evidence="2">S238N-H82</strain>
    </source>
</reference>
<feature type="compositionally biased region" description="Acidic residues" evidence="1">
    <location>
        <begin position="20"/>
        <end position="32"/>
    </location>
</feature>
<evidence type="ECO:0000313" key="3">
    <source>
        <dbReference type="RefSeq" id="XP_035673041.1"/>
    </source>
</evidence>
<gene>
    <name evidence="3" type="primary">LOC118413619</name>
</gene>
<reference evidence="3" key="2">
    <citation type="submission" date="2025-08" db="UniProtKB">
        <authorList>
            <consortium name="RefSeq"/>
        </authorList>
    </citation>
    <scope>IDENTIFICATION</scope>
    <source>
        <strain evidence="3">S238N-H82</strain>
        <tissue evidence="3">Testes</tissue>
    </source>
</reference>
<organism evidence="2 3">
    <name type="scientific">Branchiostoma floridae</name>
    <name type="common">Florida lancelet</name>
    <name type="synonym">Amphioxus</name>
    <dbReference type="NCBI Taxonomy" id="7739"/>
    <lineage>
        <taxon>Eukaryota</taxon>
        <taxon>Metazoa</taxon>
        <taxon>Chordata</taxon>
        <taxon>Cephalochordata</taxon>
        <taxon>Leptocardii</taxon>
        <taxon>Amphioxiformes</taxon>
        <taxon>Branchiostomatidae</taxon>
        <taxon>Branchiostoma</taxon>
    </lineage>
</organism>
<dbReference type="KEGG" id="bfo:118413619"/>
<dbReference type="RefSeq" id="XP_035673041.1">
    <property type="nucleotide sequence ID" value="XM_035817148.1"/>
</dbReference>
<keyword evidence="3" id="KW-0540">Nuclease</keyword>
<proteinExistence type="predicted"/>
<feature type="compositionally biased region" description="Polar residues" evidence="1">
    <location>
        <begin position="261"/>
        <end position="279"/>
    </location>
</feature>
<feature type="compositionally biased region" description="Basic and acidic residues" evidence="1">
    <location>
        <begin position="10"/>
        <end position="19"/>
    </location>
</feature>
<dbReference type="AlphaFoldDB" id="A0A9J7MMX3"/>
<feature type="compositionally biased region" description="Low complexity" evidence="1">
    <location>
        <begin position="198"/>
        <end position="209"/>
    </location>
</feature>
<feature type="region of interest" description="Disordered" evidence="1">
    <location>
        <begin position="1"/>
        <end position="284"/>
    </location>
</feature>
<dbReference type="GO" id="GO:0004527">
    <property type="term" value="F:exonuclease activity"/>
    <property type="evidence" value="ECO:0007669"/>
    <property type="project" value="UniProtKB-KW"/>
</dbReference>
<protein>
    <submittedName>
        <fullName evidence="3">RNA exonuclease 1 homolog</fullName>
    </submittedName>
</protein>
<name>A0A9J7MMX3_BRAFL</name>
<keyword evidence="3" id="KW-0269">Exonuclease</keyword>
<keyword evidence="2" id="KW-1185">Reference proteome</keyword>
<keyword evidence="3" id="KW-0378">Hydrolase</keyword>
<feature type="compositionally biased region" description="Basic and acidic residues" evidence="1">
    <location>
        <begin position="170"/>
        <end position="180"/>
    </location>
</feature>
<evidence type="ECO:0000256" key="1">
    <source>
        <dbReference type="SAM" id="MobiDB-lite"/>
    </source>
</evidence>